<dbReference type="EMBL" id="MU251278">
    <property type="protein sequence ID" value="KAG9250396.1"/>
    <property type="molecule type" value="Genomic_DNA"/>
</dbReference>
<dbReference type="PANTHER" id="PTHR12894">
    <property type="entry name" value="CNH DOMAIN CONTAINING"/>
    <property type="match status" value="1"/>
</dbReference>
<comment type="caution">
    <text evidence="7">The sequence shown here is derived from an EMBL/GenBank/DDBJ whole genome shotgun (WGS) entry which is preliminary data.</text>
</comment>
<evidence type="ECO:0000313" key="7">
    <source>
        <dbReference type="EMBL" id="KAG9250396.1"/>
    </source>
</evidence>
<dbReference type="GO" id="GO:0005737">
    <property type="term" value="C:cytoplasm"/>
    <property type="evidence" value="ECO:0007669"/>
    <property type="project" value="UniProtKB-SubCell"/>
</dbReference>
<proteinExistence type="predicted"/>
<dbReference type="OrthoDB" id="5325112at2759"/>
<keyword evidence="8" id="KW-1185">Reference proteome</keyword>
<evidence type="ECO:0000256" key="3">
    <source>
        <dbReference type="ARBA" id="ARBA00022490"/>
    </source>
</evidence>
<accession>A0A9P8CM78</accession>
<dbReference type="GO" id="GO:0034058">
    <property type="term" value="P:endosomal vesicle fusion"/>
    <property type="evidence" value="ECO:0007669"/>
    <property type="project" value="TreeGrafter"/>
</dbReference>
<reference evidence="7" key="1">
    <citation type="journal article" date="2021" name="IMA Fungus">
        <title>Genomic characterization of three marine fungi, including Emericellopsis atlantica sp. nov. with signatures of a generalist lifestyle and marine biomass degradation.</title>
        <authorList>
            <person name="Hagestad O.C."/>
            <person name="Hou L."/>
            <person name="Andersen J.H."/>
            <person name="Hansen E.H."/>
            <person name="Altermark B."/>
            <person name="Li C."/>
            <person name="Kuhnert E."/>
            <person name="Cox R.J."/>
            <person name="Crous P.W."/>
            <person name="Spatafora J.W."/>
            <person name="Lail K."/>
            <person name="Amirebrahimi M."/>
            <person name="Lipzen A."/>
            <person name="Pangilinan J."/>
            <person name="Andreopoulos W."/>
            <person name="Hayes R.D."/>
            <person name="Ng V."/>
            <person name="Grigoriev I.V."/>
            <person name="Jackson S.A."/>
            <person name="Sutton T.D.S."/>
            <person name="Dobson A.D.W."/>
            <person name="Rama T."/>
        </authorList>
    </citation>
    <scope>NUCLEOTIDE SEQUENCE</scope>
    <source>
        <strain evidence="7">TS7</strain>
    </source>
</reference>
<keyword evidence="3" id="KW-0963">Cytoplasm</keyword>
<evidence type="ECO:0000313" key="8">
    <source>
        <dbReference type="Proteomes" id="UP000887229"/>
    </source>
</evidence>
<keyword evidence="2" id="KW-0813">Transport</keyword>
<evidence type="ECO:0000259" key="6">
    <source>
        <dbReference type="PROSITE" id="PS50219"/>
    </source>
</evidence>
<feature type="compositionally biased region" description="Basic and acidic residues" evidence="5">
    <location>
        <begin position="523"/>
        <end position="532"/>
    </location>
</feature>
<comment type="subcellular location">
    <subcellularLocation>
        <location evidence="1">Cytoplasm</location>
    </subcellularLocation>
</comment>
<organism evidence="7 8">
    <name type="scientific">Emericellopsis atlantica</name>
    <dbReference type="NCBI Taxonomy" id="2614577"/>
    <lineage>
        <taxon>Eukaryota</taxon>
        <taxon>Fungi</taxon>
        <taxon>Dikarya</taxon>
        <taxon>Ascomycota</taxon>
        <taxon>Pezizomycotina</taxon>
        <taxon>Sordariomycetes</taxon>
        <taxon>Hypocreomycetidae</taxon>
        <taxon>Hypocreales</taxon>
        <taxon>Bionectriaceae</taxon>
        <taxon>Emericellopsis</taxon>
    </lineage>
</organism>
<protein>
    <recommendedName>
        <fullName evidence="6">CNH domain-containing protein</fullName>
    </recommendedName>
</protein>
<sequence>MTSSALGQGQLHQRDDGPYVLKSLLDDVPLSADGSQSDVKINCVDYYDHNLYVGTSASELLHFVQIPPDPNDRSARPVYILASRLEPYYAEPSGGFSGTLPGVQQILILPRAGKACIRCNWTVTFYSLPELSPAYGNKKLKNCNFIGGVDLNEPLDANNGEPAAQTVLVSMNKMIQAIRIGEAPRIAHDIPLPGSTLSVRRDSIACVADSKSYSLLDVERQLRIPLMSISSQDESPPPAEVGQAQTLPVAAAGGVTRSNSSVHARPSSSAHGHGRSTSLGGAILKTVRPDRPAETEEAEAPDTGLPMPSPSPSDTVASPSVDKPLPQPPSRTGTPSQTTSPRPEPKQVFLKPHIASPTPEEFLIIRGTSPIEPCIGMFVNLDGDPTRAPVNFSRYPKDVVVDGGQAGMTASTSALQEEDDGFVIASLAKETPDGLRHGLDIQSLDADRPESDRHWLEAEGVERGTVYGIKSLTGSEETDLEDIVLRLCQRRYTPFSKSPAASTLSLKSADSRTDASMERLSKERELFERDDSQDGDSLPEGWESSRRTEGEDFARRLAKAETKLAVWAGGRIWWAVRNPLVVRYDSVLEAACPGGYAHPQKLDRRAVVNVLGAVRRRDARSELEFLTFGYLRQKVSLLLLTSLLRTPSGEEFTDTEMNALEEVLIEGSLDPRVVLSLIPGVRNEIIEGRRGIWIYGGVKQAADTFRHTSEFERTVKDAVSTLSPRVLHFLRRFLTSWRGMKGLPSISDESEVFRTVDAALLLVLLELDKSAPPSLGARSAVRRELYEVVDKGVECFDRAVDLLESYHRLYVLSRLYQSRRMAAEVLGTWKRIIEGERDDGNEFEDGEQTVRKHLARIRNQSLIQEYGVWLANRNPKLGVQVFTEDNGKTARFEPNQVVELLKAEAPNAVKYYLEHLVLDKGHTAYVNDLISYYLDVVVDGLGESRESRDAVMATYDAYRALSAPKPTYRHFLTDNAPPDDEVYHSRLRLLQLLSGAHDYDAGAIRKRIAGLPADLLVPETIILSGRERNHKEALRLLVHQLGDYDTAVAYCLRGGTSIDSFSTPAGRGRAQSLPSVDEQRRLFHAVLHEFLAIADVSDRVEQTGGLLERFGGWFEIDDVLDLIPDNWSVDVVAGFLVGALRRLVTQRREVALARALSGAENLRISYDLVCKTDEKGPSIEAQN</sequence>
<feature type="compositionally biased region" description="Polar residues" evidence="5">
    <location>
        <begin position="256"/>
        <end position="279"/>
    </location>
</feature>
<keyword evidence="4" id="KW-0653">Protein transport</keyword>
<dbReference type="AlphaFoldDB" id="A0A9P8CM78"/>
<dbReference type="PROSITE" id="PS50219">
    <property type="entry name" value="CNH"/>
    <property type="match status" value="1"/>
</dbReference>
<dbReference type="RefSeq" id="XP_046114320.1">
    <property type="nucleotide sequence ID" value="XM_046259361.1"/>
</dbReference>
<evidence type="ECO:0000256" key="4">
    <source>
        <dbReference type="ARBA" id="ARBA00022927"/>
    </source>
</evidence>
<evidence type="ECO:0000256" key="1">
    <source>
        <dbReference type="ARBA" id="ARBA00004496"/>
    </source>
</evidence>
<evidence type="ECO:0000256" key="5">
    <source>
        <dbReference type="SAM" id="MobiDB-lite"/>
    </source>
</evidence>
<dbReference type="GO" id="GO:0015031">
    <property type="term" value="P:protein transport"/>
    <property type="evidence" value="ECO:0007669"/>
    <property type="project" value="UniProtKB-KW"/>
</dbReference>
<dbReference type="GO" id="GO:0016020">
    <property type="term" value="C:membrane"/>
    <property type="evidence" value="ECO:0007669"/>
    <property type="project" value="TreeGrafter"/>
</dbReference>
<dbReference type="Proteomes" id="UP000887229">
    <property type="component" value="Unassembled WGS sequence"/>
</dbReference>
<evidence type="ECO:0000256" key="2">
    <source>
        <dbReference type="ARBA" id="ARBA00022448"/>
    </source>
</evidence>
<feature type="region of interest" description="Disordered" evidence="5">
    <location>
        <begin position="523"/>
        <end position="546"/>
    </location>
</feature>
<feature type="domain" description="CNH" evidence="6">
    <location>
        <begin position="38"/>
        <end position="451"/>
    </location>
</feature>
<name>A0A9P8CM78_9HYPO</name>
<gene>
    <name evidence="7" type="ORF">F5Z01DRAFT_373532</name>
</gene>
<dbReference type="GO" id="GO:0006914">
    <property type="term" value="P:autophagy"/>
    <property type="evidence" value="ECO:0007669"/>
    <property type="project" value="TreeGrafter"/>
</dbReference>
<dbReference type="PANTHER" id="PTHR12894:SF27">
    <property type="entry name" value="TRANSFORMING GROWTH FACTOR-BETA RECEPTOR-ASSOCIATED PROTEIN 1"/>
    <property type="match status" value="1"/>
</dbReference>
<dbReference type="InterPro" id="IPR032914">
    <property type="entry name" value="Vam6/VPS39/TRAP1"/>
</dbReference>
<dbReference type="GeneID" id="70290264"/>
<dbReference type="InterPro" id="IPR001180">
    <property type="entry name" value="CNH_dom"/>
</dbReference>
<feature type="compositionally biased region" description="Polar residues" evidence="5">
    <location>
        <begin position="330"/>
        <end position="341"/>
    </location>
</feature>
<feature type="region of interest" description="Disordered" evidence="5">
    <location>
        <begin position="254"/>
        <end position="346"/>
    </location>
</feature>